<dbReference type="KEGG" id="pde:Pden_0194"/>
<dbReference type="AlphaFoldDB" id="A1AYG6"/>
<evidence type="ECO:0000313" key="3">
    <source>
        <dbReference type="Proteomes" id="UP000000361"/>
    </source>
</evidence>
<evidence type="ECO:0000313" key="2">
    <source>
        <dbReference type="EMBL" id="ABL68310.1"/>
    </source>
</evidence>
<dbReference type="OrthoDB" id="7183822at2"/>
<dbReference type="InterPro" id="IPR052741">
    <property type="entry name" value="Mitochondrial_HTD2"/>
</dbReference>
<proteinExistence type="predicted"/>
<dbReference type="PANTHER" id="PTHR28152:SF1">
    <property type="entry name" value="HYDROXYACYL-THIOESTER DEHYDRATASE TYPE 2, MITOCHONDRIAL"/>
    <property type="match status" value="1"/>
</dbReference>
<dbReference type="Gene3D" id="3.10.129.10">
    <property type="entry name" value="Hotdog Thioesterase"/>
    <property type="match status" value="1"/>
</dbReference>
<accession>A1AYG6</accession>
<dbReference type="Pfam" id="PF13452">
    <property type="entry name" value="FAS1_DH_region"/>
    <property type="match status" value="1"/>
</dbReference>
<reference evidence="3" key="1">
    <citation type="submission" date="2006-12" db="EMBL/GenBank/DDBJ databases">
        <title>Complete sequence of chromosome 1 of Paracoccus denitrificans PD1222.</title>
        <authorList>
            <person name="Copeland A."/>
            <person name="Lucas S."/>
            <person name="Lapidus A."/>
            <person name="Barry K."/>
            <person name="Detter J.C."/>
            <person name="Glavina del Rio T."/>
            <person name="Hammon N."/>
            <person name="Israni S."/>
            <person name="Dalin E."/>
            <person name="Tice H."/>
            <person name="Pitluck S."/>
            <person name="Munk A.C."/>
            <person name="Brettin T."/>
            <person name="Bruce D."/>
            <person name="Han C."/>
            <person name="Tapia R."/>
            <person name="Gilna P."/>
            <person name="Schmutz J."/>
            <person name="Larimer F."/>
            <person name="Land M."/>
            <person name="Hauser L."/>
            <person name="Kyrpides N."/>
            <person name="Lykidis A."/>
            <person name="Spiro S."/>
            <person name="Richardson D.J."/>
            <person name="Moir J.W.B."/>
            <person name="Ferguson S.J."/>
            <person name="van Spanning R.J.M."/>
            <person name="Richardson P."/>
        </authorList>
    </citation>
    <scope>NUCLEOTIDE SEQUENCE [LARGE SCALE GENOMIC DNA]</scope>
    <source>
        <strain evidence="3">Pd 1222</strain>
    </source>
</reference>
<dbReference type="Proteomes" id="UP000000361">
    <property type="component" value="Chromosome 1"/>
</dbReference>
<dbReference type="HOGENOM" id="CLU_028690_3_1_5"/>
<gene>
    <name evidence="2" type="ordered locus">Pden_0194</name>
</gene>
<dbReference type="PANTHER" id="PTHR28152">
    <property type="entry name" value="HYDROXYACYL-THIOESTER DEHYDRATASE TYPE 2, MITOCHONDRIAL"/>
    <property type="match status" value="1"/>
</dbReference>
<keyword evidence="3" id="KW-1185">Reference proteome</keyword>
<dbReference type="InterPro" id="IPR039569">
    <property type="entry name" value="FAS1-like_DH_region"/>
</dbReference>
<dbReference type="EMBL" id="CP000489">
    <property type="protein sequence ID" value="ABL68310.1"/>
    <property type="molecule type" value="Genomic_DNA"/>
</dbReference>
<name>A1AYG6_PARDP</name>
<sequence length="274" mass="29568">MTMERDSAPLIRIDSCALASARRVAAMLDCDPGMVADGQPLPRGWHFILLGGDTRRSELRGDGFPGLGVPMPDFGLPRLLLAGRSVRWDGDIAIGEPVERDSRIEDITEKQGPAGRMALVRLRHALRPLSQAQAAVIETQTYALLPAGPSAPRPAAPAGAEAAHRRRVTPDETLLFQYSALGFNSHKIHLDRDHARIVEGLPDLVVNGGLVALLATEFLRTDLGVTPTALRARHLSPLYCNHPMTLCADPAPSGWRIRVLDDSGVLAAELEVEA</sequence>
<dbReference type="GO" id="GO:0019171">
    <property type="term" value="F:(3R)-hydroxyacyl-[acyl-carrier-protein] dehydratase activity"/>
    <property type="evidence" value="ECO:0007669"/>
    <property type="project" value="TreeGrafter"/>
</dbReference>
<protein>
    <recommendedName>
        <fullName evidence="1">FAS1-like dehydratase domain-containing protein</fullName>
    </recommendedName>
</protein>
<dbReference type="eggNOG" id="COG3777">
    <property type="taxonomic scope" value="Bacteria"/>
</dbReference>
<dbReference type="SUPFAM" id="SSF54637">
    <property type="entry name" value="Thioesterase/thiol ester dehydrase-isomerase"/>
    <property type="match status" value="1"/>
</dbReference>
<dbReference type="EnsemblBacteria" id="ABL68310">
    <property type="protein sequence ID" value="ABL68310"/>
    <property type="gene ID" value="Pden_0194"/>
</dbReference>
<dbReference type="RefSeq" id="WP_011746543.1">
    <property type="nucleotide sequence ID" value="NC_008686.1"/>
</dbReference>
<dbReference type="GeneID" id="93451424"/>
<dbReference type="InterPro" id="IPR029069">
    <property type="entry name" value="HotDog_dom_sf"/>
</dbReference>
<dbReference type="STRING" id="318586.Pden_0194"/>
<feature type="domain" description="FAS1-like dehydratase" evidence="1">
    <location>
        <begin position="72"/>
        <end position="126"/>
    </location>
</feature>
<organism evidence="2 3">
    <name type="scientific">Paracoccus denitrificans (strain Pd 1222)</name>
    <dbReference type="NCBI Taxonomy" id="318586"/>
    <lineage>
        <taxon>Bacteria</taxon>
        <taxon>Pseudomonadati</taxon>
        <taxon>Pseudomonadota</taxon>
        <taxon>Alphaproteobacteria</taxon>
        <taxon>Rhodobacterales</taxon>
        <taxon>Paracoccaceae</taxon>
        <taxon>Paracoccus</taxon>
    </lineage>
</organism>
<evidence type="ECO:0000259" key="1">
    <source>
        <dbReference type="Pfam" id="PF13452"/>
    </source>
</evidence>